<dbReference type="SUPFAM" id="SSF53223">
    <property type="entry name" value="Aminoacid dehydrogenase-like, N-terminal domain"/>
    <property type="match status" value="1"/>
</dbReference>
<dbReference type="InterPro" id="IPR022893">
    <property type="entry name" value="Shikimate_DH_fam"/>
</dbReference>
<dbReference type="PANTHER" id="PTHR21089">
    <property type="entry name" value="SHIKIMATE DEHYDROGENASE"/>
    <property type="match status" value="1"/>
</dbReference>
<feature type="binding site" evidence="8">
    <location>
        <position position="77"/>
    </location>
    <ligand>
        <name>NADP(+)</name>
        <dbReference type="ChEBI" id="CHEBI:58349"/>
    </ligand>
</feature>
<feature type="binding site" evidence="8">
    <location>
        <position position="248"/>
    </location>
    <ligand>
        <name>shikimate</name>
        <dbReference type="ChEBI" id="CHEBI:36208"/>
    </ligand>
</feature>
<dbReference type="Gene3D" id="3.40.50.10860">
    <property type="entry name" value="Leucine Dehydrogenase, chain A, domain 1"/>
    <property type="match status" value="1"/>
</dbReference>
<evidence type="ECO:0000256" key="5">
    <source>
        <dbReference type="ARBA" id="ARBA00023002"/>
    </source>
</evidence>
<reference evidence="11 12" key="1">
    <citation type="submission" date="2024-06" db="EMBL/GenBank/DDBJ databases">
        <title>Genomic Encyclopedia of Type Strains, Phase IV (KMG-IV): sequencing the most valuable type-strain genomes for metagenomic binning, comparative biology and taxonomic classification.</title>
        <authorList>
            <person name="Goeker M."/>
        </authorList>
    </citation>
    <scope>NUCLEOTIDE SEQUENCE [LARGE SCALE GENOMIC DNA]</scope>
    <source>
        <strain evidence="11 12">DSM 23520</strain>
    </source>
</reference>
<dbReference type="InterPro" id="IPR011342">
    <property type="entry name" value="Shikimate_DH"/>
</dbReference>
<dbReference type="GO" id="GO:0004764">
    <property type="term" value="F:shikimate 3-dehydrogenase (NADP+) activity"/>
    <property type="evidence" value="ECO:0007669"/>
    <property type="project" value="UniProtKB-EC"/>
</dbReference>
<dbReference type="HAMAP" id="MF_00222">
    <property type="entry name" value="Shikimate_DH_AroE"/>
    <property type="match status" value="1"/>
</dbReference>
<feature type="binding site" evidence="8">
    <location>
        <position position="220"/>
    </location>
    <ligand>
        <name>shikimate</name>
        <dbReference type="ChEBI" id="CHEBI:36208"/>
    </ligand>
</feature>
<dbReference type="CDD" id="cd01065">
    <property type="entry name" value="NAD_bind_Shikimate_DH"/>
    <property type="match status" value="1"/>
</dbReference>
<comment type="pathway">
    <text evidence="1 8">Metabolic intermediate biosynthesis; chorismate biosynthesis; chorismate from D-erythrose 4-phosphate and phosphoenolpyruvate: step 4/7.</text>
</comment>
<dbReference type="PANTHER" id="PTHR21089:SF1">
    <property type="entry name" value="BIFUNCTIONAL 3-DEHYDROQUINATE DEHYDRATASE_SHIKIMATE DEHYDROGENASE, CHLOROPLASTIC"/>
    <property type="match status" value="1"/>
</dbReference>
<feature type="domain" description="Shikimate dehydrogenase substrate binding N-terminal" evidence="10">
    <location>
        <begin position="6"/>
        <end position="88"/>
    </location>
</feature>
<dbReference type="InterPro" id="IPR013708">
    <property type="entry name" value="Shikimate_DH-bd_N"/>
</dbReference>
<evidence type="ECO:0000259" key="9">
    <source>
        <dbReference type="Pfam" id="PF01488"/>
    </source>
</evidence>
<proteinExistence type="inferred from homology"/>
<evidence type="ECO:0000313" key="12">
    <source>
        <dbReference type="Proteomes" id="UP001549167"/>
    </source>
</evidence>
<evidence type="ECO:0000256" key="6">
    <source>
        <dbReference type="ARBA" id="ARBA00023141"/>
    </source>
</evidence>
<dbReference type="SUPFAM" id="SSF51735">
    <property type="entry name" value="NAD(P)-binding Rossmann-fold domains"/>
    <property type="match status" value="1"/>
</dbReference>
<feature type="binding site" evidence="8">
    <location>
        <begin position="153"/>
        <end position="158"/>
    </location>
    <ligand>
        <name>NADP(+)</name>
        <dbReference type="ChEBI" id="CHEBI:58349"/>
    </ligand>
</feature>
<keyword evidence="3 8" id="KW-0028">Amino-acid biosynthesis</keyword>
<evidence type="ECO:0000256" key="3">
    <source>
        <dbReference type="ARBA" id="ARBA00022605"/>
    </source>
</evidence>
<feature type="domain" description="Quinate/shikimate 5-dehydrogenase/glutamyl-tRNA reductase" evidence="9">
    <location>
        <begin position="120"/>
        <end position="192"/>
    </location>
</feature>
<protein>
    <recommendedName>
        <fullName evidence="2 8">Shikimate dehydrogenase (NADP(+))</fullName>
        <shortName evidence="8">SDH</shortName>
        <ecNumber evidence="2 8">1.1.1.25</ecNumber>
    </recommendedName>
</protein>
<feature type="binding site" evidence="8">
    <location>
        <position position="101"/>
    </location>
    <ligand>
        <name>shikimate</name>
        <dbReference type="ChEBI" id="CHEBI:36208"/>
    </ligand>
</feature>
<comment type="caution">
    <text evidence="11">The sequence shown here is derived from an EMBL/GenBank/DDBJ whole genome shotgun (WGS) entry which is preliminary data.</text>
</comment>
<feature type="binding site" evidence="8">
    <location>
        <position position="218"/>
    </location>
    <ligand>
        <name>NADP(+)</name>
        <dbReference type="ChEBI" id="CHEBI:58349"/>
    </ligand>
</feature>
<evidence type="ECO:0000256" key="8">
    <source>
        <dbReference type="HAMAP-Rule" id="MF_00222"/>
    </source>
</evidence>
<accession>A0ABV2KSC0</accession>
<feature type="binding site" evidence="8">
    <location>
        <position position="86"/>
    </location>
    <ligand>
        <name>shikimate</name>
        <dbReference type="ChEBI" id="CHEBI:36208"/>
    </ligand>
</feature>
<name>A0ABV2KSC0_9BACI</name>
<feature type="binding site" evidence="8">
    <location>
        <begin position="14"/>
        <end position="16"/>
    </location>
    <ligand>
        <name>shikimate</name>
        <dbReference type="ChEBI" id="CHEBI:36208"/>
    </ligand>
</feature>
<evidence type="ECO:0000256" key="7">
    <source>
        <dbReference type="ARBA" id="ARBA00049442"/>
    </source>
</evidence>
<dbReference type="Proteomes" id="UP001549167">
    <property type="component" value="Unassembled WGS sequence"/>
</dbReference>
<comment type="similarity">
    <text evidence="8">Belongs to the shikimate dehydrogenase family.</text>
</comment>
<evidence type="ECO:0000256" key="2">
    <source>
        <dbReference type="ARBA" id="ARBA00012962"/>
    </source>
</evidence>
<evidence type="ECO:0000313" key="11">
    <source>
        <dbReference type="EMBL" id="MET3682482.1"/>
    </source>
</evidence>
<feature type="binding site" evidence="8">
    <location>
        <position position="61"/>
    </location>
    <ligand>
        <name>shikimate</name>
        <dbReference type="ChEBI" id="CHEBI:36208"/>
    </ligand>
</feature>
<dbReference type="Pfam" id="PF08501">
    <property type="entry name" value="Shikimate_dh_N"/>
    <property type="match status" value="1"/>
</dbReference>
<dbReference type="NCBIfam" id="TIGR00507">
    <property type="entry name" value="aroE"/>
    <property type="match status" value="1"/>
</dbReference>
<feature type="active site" description="Proton acceptor" evidence="8">
    <location>
        <position position="65"/>
    </location>
</feature>
<evidence type="ECO:0000256" key="4">
    <source>
        <dbReference type="ARBA" id="ARBA00022857"/>
    </source>
</evidence>
<dbReference type="EC" id="1.1.1.25" evidence="2 8"/>
<evidence type="ECO:0000256" key="1">
    <source>
        <dbReference type="ARBA" id="ARBA00004871"/>
    </source>
</evidence>
<comment type="subunit">
    <text evidence="8">Homodimer.</text>
</comment>
<dbReference type="EMBL" id="JBEPMX010000002">
    <property type="protein sequence ID" value="MET3682482.1"/>
    <property type="molecule type" value="Genomic_DNA"/>
</dbReference>
<gene>
    <name evidence="8" type="primary">aroE</name>
    <name evidence="11" type="ORF">ABID56_000563</name>
</gene>
<sequence>MYRLGLIGEAVEQSKSPDIHHHLLNEAGLTGQYHLFSIKPTQIEETLNQMRDGGFKGFNVTVPYKEAIIPYLDRLEDSAAVMQSVNTVNIKDGELVGYNTDGVGYVESLYRTYPNWYQHRHENTVLVLGAGGAAKGVIHALLKHQINKVIVANRTYTKAETLAQQFDGVEAISMNQVDDVKPHVDLILNTTRVGMTPNDHELVISLDRVPDHVIISDIIYQPTWTPLLKEAKERGHCLLFGESMLYYQAVKAFEIWTNES</sequence>
<keyword evidence="12" id="KW-1185">Reference proteome</keyword>
<dbReference type="RefSeq" id="WP_354219092.1">
    <property type="nucleotide sequence ID" value="NZ_JBEPMX010000002.1"/>
</dbReference>
<keyword evidence="6 8" id="KW-0057">Aromatic amino acid biosynthesis</keyword>
<comment type="catalytic activity">
    <reaction evidence="7 8">
        <text>shikimate + NADP(+) = 3-dehydroshikimate + NADPH + H(+)</text>
        <dbReference type="Rhea" id="RHEA:17737"/>
        <dbReference type="ChEBI" id="CHEBI:15378"/>
        <dbReference type="ChEBI" id="CHEBI:16630"/>
        <dbReference type="ChEBI" id="CHEBI:36208"/>
        <dbReference type="ChEBI" id="CHEBI:57783"/>
        <dbReference type="ChEBI" id="CHEBI:58349"/>
        <dbReference type="EC" id="1.1.1.25"/>
    </reaction>
</comment>
<keyword evidence="5 8" id="KW-0560">Oxidoreductase</keyword>
<evidence type="ECO:0000259" key="10">
    <source>
        <dbReference type="Pfam" id="PF08501"/>
    </source>
</evidence>
<dbReference type="Pfam" id="PF01488">
    <property type="entry name" value="Shikimate_DH"/>
    <property type="match status" value="1"/>
</dbReference>
<keyword evidence="4 8" id="KW-0521">NADP</keyword>
<dbReference type="InterPro" id="IPR046346">
    <property type="entry name" value="Aminoacid_DH-like_N_sf"/>
</dbReference>
<comment type="function">
    <text evidence="8">Involved in the biosynthesis of the chorismate, which leads to the biosynthesis of aromatic amino acids. Catalyzes the reversible NADPH linked reduction of 3-dehydroshikimate (DHSA) to yield shikimate (SA).</text>
</comment>
<dbReference type="Gene3D" id="3.40.50.720">
    <property type="entry name" value="NAD(P)-binding Rossmann-like Domain"/>
    <property type="match status" value="1"/>
</dbReference>
<feature type="binding site" evidence="8">
    <location>
        <position position="241"/>
    </location>
    <ligand>
        <name>NADP(+)</name>
        <dbReference type="ChEBI" id="CHEBI:58349"/>
    </ligand>
</feature>
<organism evidence="11 12">
    <name type="scientific">Alkalibacillus flavidus</name>
    <dbReference type="NCBI Taxonomy" id="546021"/>
    <lineage>
        <taxon>Bacteria</taxon>
        <taxon>Bacillati</taxon>
        <taxon>Bacillota</taxon>
        <taxon>Bacilli</taxon>
        <taxon>Bacillales</taxon>
        <taxon>Bacillaceae</taxon>
        <taxon>Alkalibacillus</taxon>
    </lineage>
</organism>
<dbReference type="InterPro" id="IPR006151">
    <property type="entry name" value="Shikm_DH/Glu-tRNA_Rdtase"/>
</dbReference>
<feature type="binding site" evidence="8">
    <location>
        <begin position="129"/>
        <end position="133"/>
    </location>
    <ligand>
        <name>NADP(+)</name>
        <dbReference type="ChEBI" id="CHEBI:58349"/>
    </ligand>
</feature>
<dbReference type="InterPro" id="IPR036291">
    <property type="entry name" value="NAD(P)-bd_dom_sf"/>
</dbReference>